<evidence type="ECO:0000313" key="1">
    <source>
        <dbReference type="EMBL" id="MCA5004189.1"/>
    </source>
</evidence>
<evidence type="ECO:0008006" key="3">
    <source>
        <dbReference type="Google" id="ProtNLM"/>
    </source>
</evidence>
<proteinExistence type="predicted"/>
<organism evidence="1 2">
    <name type="scientific">Sphingobacterium bovistauri</name>
    <dbReference type="NCBI Taxonomy" id="2781959"/>
    <lineage>
        <taxon>Bacteria</taxon>
        <taxon>Pseudomonadati</taxon>
        <taxon>Bacteroidota</taxon>
        <taxon>Sphingobacteriia</taxon>
        <taxon>Sphingobacteriales</taxon>
        <taxon>Sphingobacteriaceae</taxon>
        <taxon>Sphingobacterium</taxon>
    </lineage>
</organism>
<reference evidence="1" key="1">
    <citation type="submission" date="2020-10" db="EMBL/GenBank/DDBJ databases">
        <authorList>
            <person name="Lu T."/>
            <person name="Wang Q."/>
            <person name="Han X."/>
        </authorList>
    </citation>
    <scope>NUCLEOTIDE SEQUENCE</scope>
    <source>
        <strain evidence="1">WQ 366</strain>
    </source>
</reference>
<keyword evidence="2" id="KW-1185">Reference proteome</keyword>
<dbReference type="Proteomes" id="UP001165302">
    <property type="component" value="Unassembled WGS sequence"/>
</dbReference>
<comment type="caution">
    <text evidence="1">The sequence shown here is derived from an EMBL/GenBank/DDBJ whole genome shotgun (WGS) entry which is preliminary data.</text>
</comment>
<sequence>MKRFKSTLLVLLLFFCCSLLSGCFEFIENINLKSNGSGSIKATLNLSKSSTKVASLLKLKSINGIQIPSKEKIQKETEDMVQILKKTNGISQVQYNLDFKNYIATVSCNFTSIKTLNAFTQALGTHFKSTMGNNNSYDYNAKTGVFTRSYKHSPSMSKAYEKIAEKDRKYFDEAYYTQIIRFDNTIKSQKHPSAKISNSSKSILLQLKAKDLANGKSSLGNTITLNVK</sequence>
<accession>A0ABS7Z1Y6</accession>
<protein>
    <recommendedName>
        <fullName evidence="3">Lipoprotein</fullName>
    </recommendedName>
</protein>
<dbReference type="RefSeq" id="WP_225551524.1">
    <property type="nucleotide sequence ID" value="NZ_JADEYP010000004.1"/>
</dbReference>
<name>A0ABS7Z1Y6_9SPHI</name>
<dbReference type="EMBL" id="JADEYP010000004">
    <property type="protein sequence ID" value="MCA5004189.1"/>
    <property type="molecule type" value="Genomic_DNA"/>
</dbReference>
<evidence type="ECO:0000313" key="2">
    <source>
        <dbReference type="Proteomes" id="UP001165302"/>
    </source>
</evidence>
<gene>
    <name evidence="1" type="ORF">IPZ78_03350</name>
</gene>
<dbReference type="PROSITE" id="PS51257">
    <property type="entry name" value="PROKAR_LIPOPROTEIN"/>
    <property type="match status" value="1"/>
</dbReference>